<accession>A0A8H4T4Z6</accession>
<comment type="caution">
    <text evidence="1">The sequence shown here is derived from an EMBL/GenBank/DDBJ whole genome shotgun (WGS) entry which is preliminary data.</text>
</comment>
<proteinExistence type="predicted"/>
<keyword evidence="2" id="KW-1185">Reference proteome</keyword>
<reference evidence="1" key="1">
    <citation type="journal article" date="2020" name="BMC Genomics">
        <title>Correction to: Identification and distribution of gene clusters required for synthesis of sphingolipid metabolism inhibitors in diverse species of the filamentous fungus Fusarium.</title>
        <authorList>
            <person name="Kim H.S."/>
            <person name="Lohmar J.M."/>
            <person name="Busman M."/>
            <person name="Brown D.W."/>
            <person name="Naumann T.A."/>
            <person name="Divon H.H."/>
            <person name="Lysoe E."/>
            <person name="Uhlig S."/>
            <person name="Proctor R.H."/>
        </authorList>
    </citation>
    <scope>NUCLEOTIDE SEQUENCE</scope>
    <source>
        <strain evidence="1">NRRL 45417</strain>
    </source>
</reference>
<dbReference type="Proteomes" id="UP000604273">
    <property type="component" value="Unassembled WGS sequence"/>
</dbReference>
<dbReference type="EMBL" id="JABFAI010000179">
    <property type="protein sequence ID" value="KAF4951338.1"/>
    <property type="molecule type" value="Genomic_DNA"/>
</dbReference>
<evidence type="ECO:0000313" key="2">
    <source>
        <dbReference type="Proteomes" id="UP000604273"/>
    </source>
</evidence>
<name>A0A8H4T4Z6_9HYPO</name>
<organism evidence="1 2">
    <name type="scientific">Fusarium gaditjirri</name>
    <dbReference type="NCBI Taxonomy" id="282569"/>
    <lineage>
        <taxon>Eukaryota</taxon>
        <taxon>Fungi</taxon>
        <taxon>Dikarya</taxon>
        <taxon>Ascomycota</taxon>
        <taxon>Pezizomycotina</taxon>
        <taxon>Sordariomycetes</taxon>
        <taxon>Hypocreomycetidae</taxon>
        <taxon>Hypocreales</taxon>
        <taxon>Nectriaceae</taxon>
        <taxon>Fusarium</taxon>
        <taxon>Fusarium nisikadoi species complex</taxon>
    </lineage>
</organism>
<sequence length="112" mass="12901">MSQPTSVTKPIYTHTIWRQKPLGTVQRLVSTVITVPENKLQRLVKKYKICFAHRWDDKLRLTISLGNKSSEEALSDLGALLEDEGLDKYWEFVTQVLTDDPCKIDARIQDIN</sequence>
<reference evidence="1" key="2">
    <citation type="submission" date="2020-05" db="EMBL/GenBank/DDBJ databases">
        <authorList>
            <person name="Kim H.-S."/>
            <person name="Proctor R.H."/>
            <person name="Brown D.W."/>
        </authorList>
    </citation>
    <scope>NUCLEOTIDE SEQUENCE</scope>
    <source>
        <strain evidence="1">NRRL 45417</strain>
    </source>
</reference>
<protein>
    <submittedName>
        <fullName evidence="1">Uncharacterized protein</fullName>
    </submittedName>
</protein>
<dbReference type="OrthoDB" id="5066208at2759"/>
<dbReference type="AlphaFoldDB" id="A0A8H4T4Z6"/>
<evidence type="ECO:0000313" key="1">
    <source>
        <dbReference type="EMBL" id="KAF4951338.1"/>
    </source>
</evidence>
<gene>
    <name evidence="1" type="ORF">FGADI_7536</name>
</gene>